<accession>A0A8H4LEK3</accession>
<dbReference type="InterPro" id="IPR007138">
    <property type="entry name" value="ABM_dom"/>
</dbReference>
<dbReference type="EMBL" id="JAADYS010000834">
    <property type="protein sequence ID" value="KAF4466718.1"/>
    <property type="molecule type" value="Genomic_DNA"/>
</dbReference>
<evidence type="ECO:0000259" key="1">
    <source>
        <dbReference type="PROSITE" id="PS51725"/>
    </source>
</evidence>
<feature type="domain" description="ABM" evidence="1">
    <location>
        <begin position="5"/>
        <end position="98"/>
    </location>
</feature>
<name>A0A8H4LEK3_9HYPO</name>
<protein>
    <submittedName>
        <fullName evidence="2">4-coumarate- ligase</fullName>
    </submittedName>
</protein>
<proteinExistence type="predicted"/>
<keyword evidence="2" id="KW-0436">Ligase</keyword>
<dbReference type="PROSITE" id="PS51725">
    <property type="entry name" value="ABM"/>
    <property type="match status" value="1"/>
</dbReference>
<comment type="caution">
    <text evidence="2">The sequence shown here is derived from an EMBL/GenBank/DDBJ whole genome shotgun (WGS) entry which is preliminary data.</text>
</comment>
<dbReference type="GO" id="GO:0016874">
    <property type="term" value="F:ligase activity"/>
    <property type="evidence" value="ECO:0007669"/>
    <property type="project" value="UniProtKB-KW"/>
</dbReference>
<dbReference type="Pfam" id="PF03992">
    <property type="entry name" value="ABM"/>
    <property type="match status" value="2"/>
</dbReference>
<dbReference type="OrthoDB" id="4520428at2759"/>
<dbReference type="AlphaFoldDB" id="A0A8H4LEK3"/>
<reference evidence="2 3" key="1">
    <citation type="submission" date="2020-01" db="EMBL/GenBank/DDBJ databases">
        <title>Identification and distribution of gene clusters putatively required for synthesis of sphingolipid metabolism inhibitors in phylogenetically diverse species of the filamentous fungus Fusarium.</title>
        <authorList>
            <person name="Kim H.-S."/>
            <person name="Busman M."/>
            <person name="Brown D.W."/>
            <person name="Divon H."/>
            <person name="Uhlig S."/>
            <person name="Proctor R.H."/>
        </authorList>
    </citation>
    <scope>NUCLEOTIDE SEQUENCE [LARGE SCALE GENOMIC DNA]</scope>
    <source>
        <strain evidence="2 3">NRRL 20459</strain>
    </source>
</reference>
<sequence length="220" mass="25192">MSEHILVVARMPTVGGNIRDEFIRRLERLSEIVSKSEPGCLKYAALVPREDDGKTVYAVEEYKDKASFDEHMASEGVVKINQWFTEETVLDPNDKPDVHILQYIPDFRFTREEVVKHPDPHVIFAELDYIPGGIDTSIPYWKAVVETGRDNEPGTLVYGILKDTQKENRLCSIEAYESPEYLKDVHVPSKAIQNSIANTKHLRTGLKHHLLKKQVGFLYK</sequence>
<dbReference type="SUPFAM" id="SSF54909">
    <property type="entry name" value="Dimeric alpha+beta barrel"/>
    <property type="match status" value="2"/>
</dbReference>
<organism evidence="2 3">
    <name type="scientific">Fusarium albosuccineum</name>
    <dbReference type="NCBI Taxonomy" id="1237068"/>
    <lineage>
        <taxon>Eukaryota</taxon>
        <taxon>Fungi</taxon>
        <taxon>Dikarya</taxon>
        <taxon>Ascomycota</taxon>
        <taxon>Pezizomycotina</taxon>
        <taxon>Sordariomycetes</taxon>
        <taxon>Hypocreomycetidae</taxon>
        <taxon>Hypocreales</taxon>
        <taxon>Nectriaceae</taxon>
        <taxon>Fusarium</taxon>
        <taxon>Fusarium decemcellulare species complex</taxon>
    </lineage>
</organism>
<dbReference type="InterPro" id="IPR011008">
    <property type="entry name" value="Dimeric_a/b-barrel"/>
</dbReference>
<dbReference type="PANTHER" id="PTHR40624:SF1">
    <property type="entry name" value="BIOSYNTHESIS MONOOXYGENASE, PUTATIVE (AFU_ORTHOLOGUE AFUA_1G12025)-RELATED"/>
    <property type="match status" value="1"/>
</dbReference>
<evidence type="ECO:0000313" key="2">
    <source>
        <dbReference type="EMBL" id="KAF4466718.1"/>
    </source>
</evidence>
<keyword evidence="3" id="KW-1185">Reference proteome</keyword>
<evidence type="ECO:0000313" key="3">
    <source>
        <dbReference type="Proteomes" id="UP000554235"/>
    </source>
</evidence>
<dbReference type="Gene3D" id="3.30.70.100">
    <property type="match status" value="1"/>
</dbReference>
<dbReference type="PANTHER" id="PTHR40624">
    <property type="entry name" value="BIOSYNTHESIS MONOOXYGENASE, PUTATIVE (AFU_ORTHOLOGUE AFUA_1G12025)-RELATED"/>
    <property type="match status" value="1"/>
</dbReference>
<gene>
    <name evidence="2" type="ORF">FALBO_6426</name>
</gene>
<dbReference type="Proteomes" id="UP000554235">
    <property type="component" value="Unassembled WGS sequence"/>
</dbReference>